<dbReference type="PROSITE" id="PS50929">
    <property type="entry name" value="ABC_TM1F"/>
    <property type="match status" value="1"/>
</dbReference>
<dbReference type="AlphaFoldDB" id="A0A448WRW0"/>
<dbReference type="InterPro" id="IPR036640">
    <property type="entry name" value="ABC1_TM_sf"/>
</dbReference>
<dbReference type="GO" id="GO:0015421">
    <property type="term" value="F:ABC-type oligopeptide transporter activity"/>
    <property type="evidence" value="ECO:0007669"/>
    <property type="project" value="TreeGrafter"/>
</dbReference>
<keyword evidence="4 5" id="KW-0472">Membrane</keyword>
<evidence type="ECO:0000256" key="1">
    <source>
        <dbReference type="ARBA" id="ARBA00004141"/>
    </source>
</evidence>
<keyword evidence="3 5" id="KW-1133">Transmembrane helix</keyword>
<keyword evidence="2 5" id="KW-0812">Transmembrane</keyword>
<dbReference type="SUPFAM" id="SSF90123">
    <property type="entry name" value="ABC transporter transmembrane region"/>
    <property type="match status" value="1"/>
</dbReference>
<dbReference type="PANTHER" id="PTHR43394:SF27">
    <property type="entry name" value="ATP-DEPENDENT TRANSLOCASE ABCB1-LIKE"/>
    <property type="match status" value="1"/>
</dbReference>
<name>A0A448WRW0_9PLAT</name>
<comment type="subcellular location">
    <subcellularLocation>
        <location evidence="1">Membrane</location>
        <topology evidence="1">Multi-pass membrane protein</topology>
    </subcellularLocation>
</comment>
<evidence type="ECO:0000256" key="5">
    <source>
        <dbReference type="SAM" id="Phobius"/>
    </source>
</evidence>
<evidence type="ECO:0000256" key="4">
    <source>
        <dbReference type="ARBA" id="ARBA00023136"/>
    </source>
</evidence>
<reference evidence="7" key="1">
    <citation type="submission" date="2018-11" db="EMBL/GenBank/DDBJ databases">
        <authorList>
            <consortium name="Pathogen Informatics"/>
        </authorList>
    </citation>
    <scope>NUCLEOTIDE SEQUENCE</scope>
</reference>
<dbReference type="PANTHER" id="PTHR43394">
    <property type="entry name" value="ATP-DEPENDENT PERMEASE MDL1, MITOCHONDRIAL"/>
    <property type="match status" value="1"/>
</dbReference>
<evidence type="ECO:0000313" key="8">
    <source>
        <dbReference type="Proteomes" id="UP000784294"/>
    </source>
</evidence>
<sequence>MLAILRQDVTWFDGQDAGSSINNLSDSIESIAFGIGENVGAFIRYVSIFIAGVIISFVKGWKLSLVTCSMLPFVTLSFASVAFILKYFHGKQNEAYNKASAISFEVLKSLRTVFSFGGEEKELARYCKELDYTQRVGIKRSTALGFRK</sequence>
<protein>
    <recommendedName>
        <fullName evidence="6">ABC transmembrane type-1 domain-containing protein</fullName>
    </recommendedName>
</protein>
<dbReference type="OrthoDB" id="6500128at2759"/>
<dbReference type="InterPro" id="IPR039421">
    <property type="entry name" value="Type_1_exporter"/>
</dbReference>
<evidence type="ECO:0000256" key="3">
    <source>
        <dbReference type="ARBA" id="ARBA00022989"/>
    </source>
</evidence>
<gene>
    <name evidence="7" type="ORF">PXEA_LOCUS12089</name>
</gene>
<organism evidence="7 8">
    <name type="scientific">Protopolystoma xenopodis</name>
    <dbReference type="NCBI Taxonomy" id="117903"/>
    <lineage>
        <taxon>Eukaryota</taxon>
        <taxon>Metazoa</taxon>
        <taxon>Spiralia</taxon>
        <taxon>Lophotrochozoa</taxon>
        <taxon>Platyhelminthes</taxon>
        <taxon>Monogenea</taxon>
        <taxon>Polyopisthocotylea</taxon>
        <taxon>Polystomatidea</taxon>
        <taxon>Polystomatidae</taxon>
        <taxon>Protopolystoma</taxon>
    </lineage>
</organism>
<accession>A0A448WRW0</accession>
<keyword evidence="8" id="KW-1185">Reference proteome</keyword>
<dbReference type="GO" id="GO:0005524">
    <property type="term" value="F:ATP binding"/>
    <property type="evidence" value="ECO:0007669"/>
    <property type="project" value="InterPro"/>
</dbReference>
<evidence type="ECO:0000256" key="2">
    <source>
        <dbReference type="ARBA" id="ARBA00022692"/>
    </source>
</evidence>
<comment type="caution">
    <text evidence="7">The sequence shown here is derived from an EMBL/GenBank/DDBJ whole genome shotgun (WGS) entry which is preliminary data.</text>
</comment>
<dbReference type="Pfam" id="PF00664">
    <property type="entry name" value="ABC_membrane"/>
    <property type="match status" value="1"/>
</dbReference>
<feature type="domain" description="ABC transmembrane type-1" evidence="6">
    <location>
        <begin position="1"/>
        <end position="146"/>
    </location>
</feature>
<dbReference type="InterPro" id="IPR011527">
    <property type="entry name" value="ABC1_TM_dom"/>
</dbReference>
<dbReference type="EMBL" id="CAAALY010037952">
    <property type="protein sequence ID" value="VEL18649.1"/>
    <property type="molecule type" value="Genomic_DNA"/>
</dbReference>
<dbReference type="GO" id="GO:0090374">
    <property type="term" value="P:oligopeptide export from mitochondrion"/>
    <property type="evidence" value="ECO:0007669"/>
    <property type="project" value="TreeGrafter"/>
</dbReference>
<evidence type="ECO:0000313" key="7">
    <source>
        <dbReference type="EMBL" id="VEL18649.1"/>
    </source>
</evidence>
<feature type="transmembrane region" description="Helical" evidence="5">
    <location>
        <begin position="41"/>
        <end position="58"/>
    </location>
</feature>
<evidence type="ECO:0000259" key="6">
    <source>
        <dbReference type="PROSITE" id="PS50929"/>
    </source>
</evidence>
<dbReference type="GO" id="GO:0005743">
    <property type="term" value="C:mitochondrial inner membrane"/>
    <property type="evidence" value="ECO:0007669"/>
    <property type="project" value="TreeGrafter"/>
</dbReference>
<proteinExistence type="predicted"/>
<feature type="transmembrane region" description="Helical" evidence="5">
    <location>
        <begin position="70"/>
        <end position="88"/>
    </location>
</feature>
<dbReference type="Gene3D" id="1.20.1560.10">
    <property type="entry name" value="ABC transporter type 1, transmembrane domain"/>
    <property type="match status" value="1"/>
</dbReference>
<dbReference type="Proteomes" id="UP000784294">
    <property type="component" value="Unassembled WGS sequence"/>
</dbReference>